<evidence type="ECO:0000259" key="1">
    <source>
        <dbReference type="SMART" id="SM01321"/>
    </source>
</evidence>
<comment type="caution">
    <text evidence="2">The sequence shown here is derived from an EMBL/GenBank/DDBJ whole genome shotgun (WGS) entry which is preliminary data.</text>
</comment>
<organism evidence="2 3">
    <name type="scientific">Marivirga lumbricoides</name>
    <dbReference type="NCBI Taxonomy" id="1046115"/>
    <lineage>
        <taxon>Bacteria</taxon>
        <taxon>Pseudomonadati</taxon>
        <taxon>Bacteroidota</taxon>
        <taxon>Cytophagia</taxon>
        <taxon>Cytophagales</taxon>
        <taxon>Marivirgaceae</taxon>
        <taxon>Marivirga</taxon>
    </lineage>
</organism>
<dbReference type="InterPro" id="IPR036515">
    <property type="entry name" value="Transposase_17_sf"/>
</dbReference>
<dbReference type="NCBIfam" id="NF033573">
    <property type="entry name" value="transpos_IS200"/>
    <property type="match status" value="1"/>
</dbReference>
<dbReference type="SUPFAM" id="SSF143422">
    <property type="entry name" value="Transposase IS200-like"/>
    <property type="match status" value="1"/>
</dbReference>
<dbReference type="InterPro" id="IPR002686">
    <property type="entry name" value="Transposase_17"/>
</dbReference>
<reference evidence="3" key="1">
    <citation type="journal article" date="2019" name="Int. J. Syst. Evol. Microbiol.">
        <title>The Global Catalogue of Microorganisms (GCM) 10K type strain sequencing project: providing services to taxonomists for standard genome sequencing and annotation.</title>
        <authorList>
            <consortium name="The Broad Institute Genomics Platform"/>
            <consortium name="The Broad Institute Genome Sequencing Center for Infectious Disease"/>
            <person name="Wu L."/>
            <person name="Ma J."/>
        </authorList>
    </citation>
    <scope>NUCLEOTIDE SEQUENCE [LARGE SCALE GENOMIC DNA]</scope>
    <source>
        <strain evidence="3">CGMCC 1.10832</strain>
    </source>
</reference>
<dbReference type="Pfam" id="PF01797">
    <property type="entry name" value="Y1_Tnp"/>
    <property type="match status" value="1"/>
</dbReference>
<sequence>MSSYRQIFYQIIFGTKYRAKTLTEEYCLDLYKYIWGILKAKNCITYRINGVEDHIHICCDLHPSVALADLVKDIKLSSSIWLKANPHFPDFIGWQVGYGAFTYSQREKEKIINYVKRQKTHHQEVSFINEFKEILIEQNIEFDEKFLP</sequence>
<name>A0ABQ1N6E2_9BACT</name>
<feature type="domain" description="Transposase IS200-like" evidence="1">
    <location>
        <begin position="4"/>
        <end position="118"/>
    </location>
</feature>
<dbReference type="EMBL" id="BMEC01000025">
    <property type="protein sequence ID" value="GGC55740.1"/>
    <property type="molecule type" value="Genomic_DNA"/>
</dbReference>
<dbReference type="PANTHER" id="PTHR33360:SF2">
    <property type="entry name" value="TRANSPOSASE FOR INSERTION SEQUENCE ELEMENT IS200"/>
    <property type="match status" value="1"/>
</dbReference>
<proteinExistence type="predicted"/>
<dbReference type="PANTHER" id="PTHR33360">
    <property type="entry name" value="TRANSPOSASE FOR INSERTION SEQUENCE ELEMENT IS200"/>
    <property type="match status" value="1"/>
</dbReference>
<dbReference type="Gene3D" id="3.30.70.1290">
    <property type="entry name" value="Transposase IS200-like"/>
    <property type="match status" value="1"/>
</dbReference>
<gene>
    <name evidence="2" type="ORF">GCM10011506_46800</name>
</gene>
<evidence type="ECO:0000313" key="3">
    <source>
        <dbReference type="Proteomes" id="UP000636010"/>
    </source>
</evidence>
<accession>A0ABQ1N6E2</accession>
<evidence type="ECO:0000313" key="2">
    <source>
        <dbReference type="EMBL" id="GGC55740.1"/>
    </source>
</evidence>
<dbReference type="SMART" id="SM01321">
    <property type="entry name" value="Y1_Tnp"/>
    <property type="match status" value="1"/>
</dbReference>
<protein>
    <submittedName>
        <fullName evidence="2">Transposase</fullName>
    </submittedName>
</protein>
<dbReference type="Proteomes" id="UP000636010">
    <property type="component" value="Unassembled WGS sequence"/>
</dbReference>
<keyword evidence="3" id="KW-1185">Reference proteome</keyword>
<dbReference type="RefSeq" id="WP_188467788.1">
    <property type="nucleotide sequence ID" value="NZ_BAABHU010000025.1"/>
</dbReference>